<comment type="caution">
    <text evidence="1">The sequence shown here is derived from an EMBL/GenBank/DDBJ whole genome shotgun (WGS) entry which is preliminary data.</text>
</comment>
<keyword evidence="2" id="KW-1185">Reference proteome</keyword>
<reference evidence="1" key="1">
    <citation type="journal article" date="2014" name="Int. J. Syst. Evol. Microbiol.">
        <title>Complete genome sequence of Corynebacterium casei LMG S-19264T (=DSM 44701T), isolated from a smear-ripened cheese.</title>
        <authorList>
            <consortium name="US DOE Joint Genome Institute (JGI-PGF)"/>
            <person name="Walter F."/>
            <person name="Albersmeier A."/>
            <person name="Kalinowski J."/>
            <person name="Ruckert C."/>
        </authorList>
    </citation>
    <scope>NUCLEOTIDE SEQUENCE</scope>
    <source>
        <strain evidence="1">VKM Ac-1069</strain>
    </source>
</reference>
<accession>A0A9W6L1I2</accession>
<protein>
    <submittedName>
        <fullName evidence="1">Uncharacterized protein</fullName>
    </submittedName>
</protein>
<dbReference type="Proteomes" id="UP001143463">
    <property type="component" value="Unassembled WGS sequence"/>
</dbReference>
<evidence type="ECO:0000313" key="1">
    <source>
        <dbReference type="EMBL" id="GLL10461.1"/>
    </source>
</evidence>
<name>A0A9W6L1I2_9PSEU</name>
<dbReference type="AlphaFoldDB" id="A0A9W6L1I2"/>
<organism evidence="1 2">
    <name type="scientific">Pseudonocardia halophobica</name>
    <dbReference type="NCBI Taxonomy" id="29401"/>
    <lineage>
        <taxon>Bacteria</taxon>
        <taxon>Bacillati</taxon>
        <taxon>Actinomycetota</taxon>
        <taxon>Actinomycetes</taxon>
        <taxon>Pseudonocardiales</taxon>
        <taxon>Pseudonocardiaceae</taxon>
        <taxon>Pseudonocardia</taxon>
    </lineage>
</organism>
<gene>
    <name evidence="1" type="ORF">GCM10017577_16010</name>
</gene>
<evidence type="ECO:0000313" key="2">
    <source>
        <dbReference type="Proteomes" id="UP001143463"/>
    </source>
</evidence>
<sequence length="112" mass="11730">MGAVDLPLAPALLTLRGFVITVLRAQGALRVAGEFLPGIGVVSIAEFQAAMRAARTACLASDRSTAVSAISEVLTPGWRSFRTPEARAQAIADARSLLAFVETHAERTAGPR</sequence>
<reference evidence="1" key="2">
    <citation type="submission" date="2023-01" db="EMBL/GenBank/DDBJ databases">
        <authorList>
            <person name="Sun Q."/>
            <person name="Evtushenko L."/>
        </authorList>
    </citation>
    <scope>NUCLEOTIDE SEQUENCE</scope>
    <source>
        <strain evidence="1">VKM Ac-1069</strain>
    </source>
</reference>
<dbReference type="RefSeq" id="WP_037040861.1">
    <property type="nucleotide sequence ID" value="NZ_BAAAUZ010000002.1"/>
</dbReference>
<proteinExistence type="predicted"/>
<dbReference type="EMBL" id="BSFQ01000005">
    <property type="protein sequence ID" value="GLL10461.1"/>
    <property type="molecule type" value="Genomic_DNA"/>
</dbReference>